<gene>
    <name evidence="2" type="ORF">KUF71_017216</name>
</gene>
<dbReference type="EMBL" id="JAHWGI010001442">
    <property type="protein sequence ID" value="KAK3933028.1"/>
    <property type="molecule type" value="Genomic_DNA"/>
</dbReference>
<feature type="compositionally biased region" description="Basic and acidic residues" evidence="1">
    <location>
        <begin position="90"/>
        <end position="99"/>
    </location>
</feature>
<dbReference type="GO" id="GO:0000502">
    <property type="term" value="C:proteasome complex"/>
    <property type="evidence" value="ECO:0007669"/>
    <property type="project" value="UniProtKB-KW"/>
</dbReference>
<proteinExistence type="predicted"/>
<evidence type="ECO:0000313" key="2">
    <source>
        <dbReference type="EMBL" id="KAK3933028.1"/>
    </source>
</evidence>
<sequence length="777" mass="88838">MEARSARSSARAKMLREMELETDGLIEACFGVDPNPSNEITRHAAVCSTSKRQRSATRDKMARVLEDETNALIEGAFGQQSNYNVLTRNPSDDIAHGEDSVQIQRTDSAGGSLLEEDVDDAEGRNIWKSFSNKYKKALLERQMEKEIDEIDDNSGQEREATEHNEVTAVANYDETIRLVTDLRKCFGDHGITQSAQKDILALFRSRGFPDLPNSRVIMNSQSVSHLIQNCSNGQMYYFGIAQGVRRTVTSEYLAKCTRIDLDFSTDGLSPYKSVKRKVWPILCRLSATDFSWESVPFLVSVFCGKTDPLPAEFLKDFVCEAKDLETSGIKINGVRYEVYIKKFIADQPARAKLKCVNGEGPNSLVQCERCTIIGKHSDRITHFSRTEVRLSQPTLRTDETFRRRLQPSYHKQDDSPLLALNIDMVFSFPYDPMHVLYVGIVKRLWDYLVEIKGAIYHITKKKITEISEFINQELKYQIPSDFSRSIRGLDCYKLFKATEWRRFLLYDGILIFKKFMQRGCYKNFLLLSCAVRILSIPEYVKDRRLMSDAQRMLEIFVVDCEQKFGKNFLTIKMHSLTHIVKDVEIHGPLDSFSAFPFESYLSRINKSMRSHGRCIEQIVGRVREGYLLQPIPVVMRSPSRPQPVLTCEVTSSSSEGKREYLKASLPDIIIRADRMRDSIFKTYDGAVVRVTGILQDSDLNEVVVVGYKFLLSSDFFHSPLRSKVVGIEKVSRMDSLQSHWRIQDIKCKCVLMLYKSSPKEWLCIPMMHDSGVLQSAG</sequence>
<organism evidence="2 3">
    <name type="scientific">Frankliniella fusca</name>
    <dbReference type="NCBI Taxonomy" id="407009"/>
    <lineage>
        <taxon>Eukaryota</taxon>
        <taxon>Metazoa</taxon>
        <taxon>Ecdysozoa</taxon>
        <taxon>Arthropoda</taxon>
        <taxon>Hexapoda</taxon>
        <taxon>Insecta</taxon>
        <taxon>Pterygota</taxon>
        <taxon>Neoptera</taxon>
        <taxon>Paraneoptera</taxon>
        <taxon>Thysanoptera</taxon>
        <taxon>Terebrantia</taxon>
        <taxon>Thripoidea</taxon>
        <taxon>Thripidae</taxon>
        <taxon>Frankliniella</taxon>
    </lineage>
</organism>
<keyword evidence="2" id="KW-0647">Proteasome</keyword>
<keyword evidence="3" id="KW-1185">Reference proteome</keyword>
<feature type="region of interest" description="Disordered" evidence="1">
    <location>
        <begin position="88"/>
        <end position="117"/>
    </location>
</feature>
<dbReference type="PANTHER" id="PTHR33053:SF9">
    <property type="entry name" value="AGAP000105-PA"/>
    <property type="match status" value="1"/>
</dbReference>
<dbReference type="AlphaFoldDB" id="A0AAE1I4V4"/>
<comment type="caution">
    <text evidence="2">The sequence shown here is derived from an EMBL/GenBank/DDBJ whole genome shotgun (WGS) entry which is preliminary data.</text>
</comment>
<reference evidence="2" key="1">
    <citation type="submission" date="2021-07" db="EMBL/GenBank/DDBJ databases">
        <authorList>
            <person name="Catto M.A."/>
            <person name="Jacobson A."/>
            <person name="Kennedy G."/>
            <person name="Labadie P."/>
            <person name="Hunt B.G."/>
            <person name="Srinivasan R."/>
        </authorList>
    </citation>
    <scope>NUCLEOTIDE SEQUENCE</scope>
    <source>
        <strain evidence="2">PL_HMW_Pooled</strain>
        <tissue evidence="2">Head</tissue>
    </source>
</reference>
<protein>
    <submittedName>
        <fullName evidence="2">26S proteasome regulatory subunit 10B</fullName>
    </submittedName>
</protein>
<name>A0AAE1I4V4_9NEOP</name>
<evidence type="ECO:0000313" key="3">
    <source>
        <dbReference type="Proteomes" id="UP001219518"/>
    </source>
</evidence>
<accession>A0AAE1I4V4</accession>
<dbReference type="Proteomes" id="UP001219518">
    <property type="component" value="Unassembled WGS sequence"/>
</dbReference>
<evidence type="ECO:0000256" key="1">
    <source>
        <dbReference type="SAM" id="MobiDB-lite"/>
    </source>
</evidence>
<dbReference type="PANTHER" id="PTHR33053">
    <property type="entry name" value="PROTEIN, PUTATIVE-RELATED"/>
    <property type="match status" value="1"/>
</dbReference>
<reference evidence="2" key="2">
    <citation type="journal article" date="2023" name="BMC Genomics">
        <title>Pest status, molecular evolution, and epigenetic factors derived from the genome assembly of Frankliniella fusca, a thysanopteran phytovirus vector.</title>
        <authorList>
            <person name="Catto M.A."/>
            <person name="Labadie P.E."/>
            <person name="Jacobson A.L."/>
            <person name="Kennedy G.G."/>
            <person name="Srinivasan R."/>
            <person name="Hunt B.G."/>
        </authorList>
    </citation>
    <scope>NUCLEOTIDE SEQUENCE</scope>
    <source>
        <strain evidence="2">PL_HMW_Pooled</strain>
    </source>
</reference>